<feature type="domain" description="Disease resistance N-terminal" evidence="4">
    <location>
        <begin position="6"/>
        <end position="67"/>
    </location>
</feature>
<protein>
    <recommendedName>
        <fullName evidence="4">Disease resistance N-terminal domain-containing protein</fullName>
    </recommendedName>
</protein>
<dbReference type="EMBL" id="AM475555">
    <property type="protein sequence ID" value="CAN68448.1"/>
    <property type="molecule type" value="Genomic_DNA"/>
</dbReference>
<dbReference type="GO" id="GO:0006952">
    <property type="term" value="P:defense response"/>
    <property type="evidence" value="ECO:0007669"/>
    <property type="project" value="UniProtKB-KW"/>
</dbReference>
<organism evidence="5">
    <name type="scientific">Vitis vinifera</name>
    <name type="common">Grape</name>
    <dbReference type="NCBI Taxonomy" id="29760"/>
    <lineage>
        <taxon>Eukaryota</taxon>
        <taxon>Viridiplantae</taxon>
        <taxon>Streptophyta</taxon>
        <taxon>Embryophyta</taxon>
        <taxon>Tracheophyta</taxon>
        <taxon>Spermatophyta</taxon>
        <taxon>Magnoliopsida</taxon>
        <taxon>eudicotyledons</taxon>
        <taxon>Gunneridae</taxon>
        <taxon>Pentapetalae</taxon>
        <taxon>rosids</taxon>
        <taxon>Vitales</taxon>
        <taxon>Vitaceae</taxon>
        <taxon>Viteae</taxon>
        <taxon>Vitis</taxon>
    </lineage>
</organism>
<keyword evidence="1" id="KW-0677">Repeat</keyword>
<evidence type="ECO:0000256" key="2">
    <source>
        <dbReference type="ARBA" id="ARBA00022741"/>
    </source>
</evidence>
<reference evidence="5" key="1">
    <citation type="journal article" date="2007" name="PLoS ONE">
        <title>The first genome sequence of an elite grapevine cultivar (Pinot noir Vitis vinifera L.): coping with a highly heterozygous genome.</title>
        <authorList>
            <person name="Velasco R."/>
            <person name="Zharkikh A."/>
            <person name="Troggio M."/>
            <person name="Cartwright D.A."/>
            <person name="Cestaro A."/>
            <person name="Pruss D."/>
            <person name="Pindo M."/>
            <person name="FitzGerald L.M."/>
            <person name="Vezzulli S."/>
            <person name="Reid J."/>
            <person name="Malacarne G."/>
            <person name="Iliev D."/>
            <person name="Coppola G."/>
            <person name="Wardell B."/>
            <person name="Micheletti D."/>
            <person name="Macalma T."/>
            <person name="Facci M."/>
            <person name="Mitchell J.T."/>
            <person name="Perazzolli M."/>
            <person name="Eldredge G."/>
            <person name="Gatto P."/>
            <person name="Oyzerski R."/>
            <person name="Moretto M."/>
            <person name="Gutin N."/>
            <person name="Stefanini M."/>
            <person name="Chen Y."/>
            <person name="Segala C."/>
            <person name="Davenport C."/>
            <person name="Dematte L."/>
            <person name="Mraz A."/>
            <person name="Battilana J."/>
            <person name="Stormo K."/>
            <person name="Costa F."/>
            <person name="Tao Q."/>
            <person name="Si-Ammour A."/>
            <person name="Harkins T."/>
            <person name="Lackey A."/>
            <person name="Perbost C."/>
            <person name="Taillon B."/>
            <person name="Stella A."/>
            <person name="Solovyev V."/>
            <person name="Fawcett J.A."/>
            <person name="Sterck L."/>
            <person name="Vandepoele K."/>
            <person name="Grando S.M."/>
            <person name="Toppo S."/>
            <person name="Moser C."/>
            <person name="Lanchbury J."/>
            <person name="Bogden R."/>
            <person name="Skolnick M."/>
            <person name="Sgaramella V."/>
            <person name="Bhatnagar S.K."/>
            <person name="Fontana P."/>
            <person name="Gutin A."/>
            <person name="Van de Peer Y."/>
            <person name="Salamini F."/>
            <person name="Viola R."/>
        </authorList>
    </citation>
    <scope>NUCLEOTIDE SEQUENCE</scope>
</reference>
<dbReference type="Pfam" id="PF18052">
    <property type="entry name" value="Rx_N"/>
    <property type="match status" value="1"/>
</dbReference>
<dbReference type="Gene3D" id="1.20.5.4130">
    <property type="match status" value="1"/>
</dbReference>
<dbReference type="InterPro" id="IPR038005">
    <property type="entry name" value="RX-like_CC"/>
</dbReference>
<evidence type="ECO:0000259" key="4">
    <source>
        <dbReference type="Pfam" id="PF18052"/>
    </source>
</evidence>
<dbReference type="GO" id="GO:0000166">
    <property type="term" value="F:nucleotide binding"/>
    <property type="evidence" value="ECO:0007669"/>
    <property type="project" value="UniProtKB-KW"/>
</dbReference>
<dbReference type="ExpressionAtlas" id="A5BYA0">
    <property type="expression patterns" value="baseline and differential"/>
</dbReference>
<evidence type="ECO:0000256" key="3">
    <source>
        <dbReference type="ARBA" id="ARBA00022821"/>
    </source>
</evidence>
<keyword evidence="2" id="KW-0547">Nucleotide-binding</keyword>
<dbReference type="InterPro" id="IPR041118">
    <property type="entry name" value="Rx_N"/>
</dbReference>
<sequence>MATEAVISFAVERIGDMLIQEAIFLKGVRGKVERLNKDLGAMKCFLEEAEKKQEEDLRVHKWVSKIQSRRTDYFLKRVFKKLINRHKVGKKIEAIQLNLQDISNRREALGIKNIGEGTSGSGQMLQYLIKGIKSNSQPVRNKK</sequence>
<dbReference type="AlphaFoldDB" id="A5BYA0"/>
<evidence type="ECO:0000313" key="5">
    <source>
        <dbReference type="EMBL" id="CAN68448.1"/>
    </source>
</evidence>
<dbReference type="PANTHER" id="PTHR19338:SF73">
    <property type="entry name" value="DISEASE RESISTANCE PROTEIN RGA2-LIKE"/>
    <property type="match status" value="1"/>
</dbReference>
<proteinExistence type="predicted"/>
<accession>A5BYA0</accession>
<dbReference type="CDD" id="cd14798">
    <property type="entry name" value="RX-CC_like"/>
    <property type="match status" value="1"/>
</dbReference>
<dbReference type="PANTHER" id="PTHR19338">
    <property type="entry name" value="TRANSLOCASE OF INNER MITOCHONDRIAL MEMBRANE 13 HOMOLOG"/>
    <property type="match status" value="1"/>
</dbReference>
<gene>
    <name evidence="5" type="ORF">VITISV_034094</name>
</gene>
<name>A5BYA0_VITVI</name>
<keyword evidence="3" id="KW-0611">Plant defense</keyword>
<evidence type="ECO:0000256" key="1">
    <source>
        <dbReference type="ARBA" id="ARBA00022737"/>
    </source>
</evidence>